<name>J9GDV7_9ZZZZ</name>
<dbReference type="EMBL" id="AMCI01004718">
    <property type="protein sequence ID" value="EJW97534.1"/>
    <property type="molecule type" value="Genomic_DNA"/>
</dbReference>
<proteinExistence type="predicted"/>
<gene>
    <name evidence="1" type="ORF">EVA_14360</name>
</gene>
<dbReference type="AlphaFoldDB" id="J9GDV7"/>
<organism evidence="1">
    <name type="scientific">gut metagenome</name>
    <dbReference type="NCBI Taxonomy" id="749906"/>
    <lineage>
        <taxon>unclassified sequences</taxon>
        <taxon>metagenomes</taxon>
        <taxon>organismal metagenomes</taxon>
    </lineage>
</organism>
<evidence type="ECO:0000313" key="1">
    <source>
        <dbReference type="EMBL" id="EJW97534.1"/>
    </source>
</evidence>
<sequence>MRNTLSKSTFATACSNSFRYVVRSFSCTNGSLTASAYCRGAQREA</sequence>
<reference evidence="1" key="1">
    <citation type="journal article" date="2012" name="PLoS ONE">
        <title>Gene sets for utilization of primary and secondary nutrition supplies in the distal gut of endangered iberian lynx.</title>
        <authorList>
            <person name="Alcaide M."/>
            <person name="Messina E."/>
            <person name="Richter M."/>
            <person name="Bargiela R."/>
            <person name="Peplies J."/>
            <person name="Huws S.A."/>
            <person name="Newbold C.J."/>
            <person name="Golyshin P.N."/>
            <person name="Simon M.A."/>
            <person name="Lopez G."/>
            <person name="Yakimov M.M."/>
            <person name="Ferrer M."/>
        </authorList>
    </citation>
    <scope>NUCLEOTIDE SEQUENCE</scope>
</reference>
<accession>J9GDV7</accession>
<comment type="caution">
    <text evidence="1">The sequence shown here is derived from an EMBL/GenBank/DDBJ whole genome shotgun (WGS) entry which is preliminary data.</text>
</comment>
<protein>
    <submittedName>
        <fullName evidence="1">Uncharacterized protein</fullName>
    </submittedName>
</protein>